<evidence type="ECO:0000256" key="5">
    <source>
        <dbReference type="ARBA" id="ARBA00022857"/>
    </source>
</evidence>
<dbReference type="OrthoDB" id="66881at2759"/>
<comment type="cofactor">
    <cofactor evidence="1 8">
        <name>FAD</name>
        <dbReference type="ChEBI" id="CHEBI:57692"/>
    </cofactor>
</comment>
<dbReference type="GO" id="GO:0050660">
    <property type="term" value="F:flavin adenine dinucleotide binding"/>
    <property type="evidence" value="ECO:0007669"/>
    <property type="project" value="InterPro"/>
</dbReference>
<accession>A0A9P0GEX9</accession>
<dbReference type="InterPro" id="IPR050346">
    <property type="entry name" value="FMO-like"/>
</dbReference>
<evidence type="ECO:0000313" key="11">
    <source>
        <dbReference type="Proteomes" id="UP001153636"/>
    </source>
</evidence>
<evidence type="ECO:0000256" key="1">
    <source>
        <dbReference type="ARBA" id="ARBA00001974"/>
    </source>
</evidence>
<keyword evidence="9" id="KW-1133">Transmembrane helix</keyword>
<protein>
    <recommendedName>
        <fullName evidence="8">Flavin-containing monooxygenase</fullName>
        <ecNumber evidence="8">1.-.-.-</ecNumber>
    </recommendedName>
</protein>
<evidence type="ECO:0000256" key="6">
    <source>
        <dbReference type="ARBA" id="ARBA00023002"/>
    </source>
</evidence>
<dbReference type="AlphaFoldDB" id="A0A9P0GEX9"/>
<reference evidence="10" key="1">
    <citation type="submission" date="2022-01" db="EMBL/GenBank/DDBJ databases">
        <authorList>
            <person name="King R."/>
        </authorList>
    </citation>
    <scope>NUCLEOTIDE SEQUENCE</scope>
</reference>
<keyword evidence="9" id="KW-0472">Membrane</keyword>
<organism evidence="10 11">
    <name type="scientific">Psylliodes chrysocephalus</name>
    <dbReference type="NCBI Taxonomy" id="3402493"/>
    <lineage>
        <taxon>Eukaryota</taxon>
        <taxon>Metazoa</taxon>
        <taxon>Ecdysozoa</taxon>
        <taxon>Arthropoda</taxon>
        <taxon>Hexapoda</taxon>
        <taxon>Insecta</taxon>
        <taxon>Pterygota</taxon>
        <taxon>Neoptera</taxon>
        <taxon>Endopterygota</taxon>
        <taxon>Coleoptera</taxon>
        <taxon>Polyphaga</taxon>
        <taxon>Cucujiformia</taxon>
        <taxon>Chrysomeloidea</taxon>
        <taxon>Chrysomelidae</taxon>
        <taxon>Galerucinae</taxon>
        <taxon>Alticini</taxon>
        <taxon>Psylliodes</taxon>
    </lineage>
</organism>
<proteinExistence type="inferred from homology"/>
<dbReference type="EMBL" id="OV651832">
    <property type="protein sequence ID" value="CAH1107330.1"/>
    <property type="molecule type" value="Genomic_DNA"/>
</dbReference>
<keyword evidence="11" id="KW-1185">Reference proteome</keyword>
<dbReference type="SUPFAM" id="SSF51905">
    <property type="entry name" value="FAD/NAD(P)-binding domain"/>
    <property type="match status" value="2"/>
</dbReference>
<keyword evidence="5" id="KW-0521">NADP</keyword>
<dbReference type="Pfam" id="PF00743">
    <property type="entry name" value="FMO-like"/>
    <property type="match status" value="2"/>
</dbReference>
<dbReference type="InterPro" id="IPR020946">
    <property type="entry name" value="Flavin_mOase-like"/>
</dbReference>
<comment type="similarity">
    <text evidence="2 8">Belongs to the FMO family.</text>
</comment>
<dbReference type="Gene3D" id="3.50.50.60">
    <property type="entry name" value="FAD/NAD(P)-binding domain"/>
    <property type="match status" value="2"/>
</dbReference>
<evidence type="ECO:0000256" key="8">
    <source>
        <dbReference type="RuleBase" id="RU361177"/>
    </source>
</evidence>
<gene>
    <name evidence="10" type="ORF">PSYICH_LOCUS7949</name>
</gene>
<evidence type="ECO:0000256" key="9">
    <source>
        <dbReference type="SAM" id="Phobius"/>
    </source>
</evidence>
<name>A0A9P0GEX9_9CUCU</name>
<evidence type="ECO:0000256" key="7">
    <source>
        <dbReference type="ARBA" id="ARBA00023033"/>
    </source>
</evidence>
<dbReference type="PRINTS" id="PR00370">
    <property type="entry name" value="FMOXYGENASE"/>
</dbReference>
<dbReference type="InterPro" id="IPR036188">
    <property type="entry name" value="FAD/NAD-bd_sf"/>
</dbReference>
<keyword evidence="4 8" id="KW-0274">FAD</keyword>
<evidence type="ECO:0000313" key="10">
    <source>
        <dbReference type="EMBL" id="CAH1107330.1"/>
    </source>
</evidence>
<keyword evidence="7 8" id="KW-0503">Monooxygenase</keyword>
<dbReference type="PIRSF" id="PIRSF000332">
    <property type="entry name" value="FMO"/>
    <property type="match status" value="1"/>
</dbReference>
<keyword evidence="6 8" id="KW-0560">Oxidoreductase</keyword>
<keyword evidence="3 8" id="KW-0285">Flavoprotein</keyword>
<dbReference type="GO" id="GO:0004499">
    <property type="term" value="F:N,N-dimethylaniline monooxygenase activity"/>
    <property type="evidence" value="ECO:0007669"/>
    <property type="project" value="InterPro"/>
</dbReference>
<dbReference type="FunFam" id="3.50.50.60:FF:000138">
    <property type="entry name" value="Flavin-containing monooxygenase"/>
    <property type="match status" value="1"/>
</dbReference>
<evidence type="ECO:0000256" key="4">
    <source>
        <dbReference type="ARBA" id="ARBA00022827"/>
    </source>
</evidence>
<evidence type="ECO:0000256" key="2">
    <source>
        <dbReference type="ARBA" id="ARBA00009183"/>
    </source>
</evidence>
<dbReference type="GO" id="GO:0050661">
    <property type="term" value="F:NADP binding"/>
    <property type="evidence" value="ECO:0007669"/>
    <property type="project" value="InterPro"/>
</dbReference>
<dbReference type="InterPro" id="IPR000960">
    <property type="entry name" value="Flavin_mOase"/>
</dbReference>
<feature type="transmembrane region" description="Helical" evidence="9">
    <location>
        <begin position="321"/>
        <end position="349"/>
    </location>
</feature>
<dbReference type="EC" id="1.-.-.-" evidence="8"/>
<dbReference type="Proteomes" id="UP001153636">
    <property type="component" value="Chromosome 20"/>
</dbReference>
<evidence type="ECO:0000256" key="3">
    <source>
        <dbReference type="ARBA" id="ARBA00022630"/>
    </source>
</evidence>
<sequence length="443" mass="50728">MICNITLNIFCNHLHNGFKTRKVYDMKIGIIGAGAAGLAALRHSRDAHHDCEIFEKTGLIGGTWNYTDRTGKDEFGLPIHTAMYKGLRTNIPKEIMQFEDFAFQTPEDSYVKQSDVLKYINDFATHFNLLPHIKFFKNITKICPLEKGRWSVEVRDLKLKSLEIKEFDAIFVCVGNYSVPSMPTFPGIENFQGTAIHSCCFRNADNFKNRKVLIVGSGPSGRDIATLIQEVSENVILCHRSPLNPKDMIPTNIKKKPEIQKFKEHSVVFKDGSEEIIDDVIFCTGYLYSYPFLSNDCEIKIENRWVKYLYKQVININHPTMAFIGVPFGIFPFVIFGVQIRFFLAYLAGKLLKSKEKMMEDLLIYMNKRKELGIPDTKAHFLGVTQGEYMDDLAETANIKKVPDVFIKIYKYVHGEGKGNRNLSFKIINNNEFKIVNQNAELL</sequence>
<keyword evidence="9" id="KW-0812">Transmembrane</keyword>
<dbReference type="PANTHER" id="PTHR23023">
    <property type="entry name" value="DIMETHYLANILINE MONOOXYGENASE"/>
    <property type="match status" value="1"/>
</dbReference>